<evidence type="ECO:0000313" key="4">
    <source>
        <dbReference type="Ensembl" id="ENSTRUP00000050101.1"/>
    </source>
</evidence>
<reference evidence="4" key="1">
    <citation type="journal article" date="2011" name="Genome Biol. Evol.">
        <title>Integration of the genetic map and genome assembly of fugu facilitates insights into distinct features of genome evolution in teleosts and mammals.</title>
        <authorList>
            <person name="Kai W."/>
            <person name="Kikuchi K."/>
            <person name="Tohari S."/>
            <person name="Chew A.K."/>
            <person name="Tay A."/>
            <person name="Fujiwara A."/>
            <person name="Hosoya S."/>
            <person name="Suetake H."/>
            <person name="Naruse K."/>
            <person name="Brenner S."/>
            <person name="Suzuki Y."/>
            <person name="Venkatesh B."/>
        </authorList>
    </citation>
    <scope>NUCLEOTIDE SEQUENCE [LARGE SCALE GENOMIC DNA]</scope>
</reference>
<dbReference type="STRING" id="31033.ENSTRUP00000050101"/>
<evidence type="ECO:0000313" key="5">
    <source>
        <dbReference type="Proteomes" id="UP000005226"/>
    </source>
</evidence>
<feature type="domain" description="VWFD" evidence="3">
    <location>
        <begin position="1"/>
        <end position="112"/>
    </location>
</feature>
<accession>A0A3B5K3V8</accession>
<dbReference type="GO" id="GO:0031012">
    <property type="term" value="C:extracellular matrix"/>
    <property type="evidence" value="ECO:0007669"/>
    <property type="project" value="TreeGrafter"/>
</dbReference>
<keyword evidence="5" id="KW-1185">Reference proteome</keyword>
<reference evidence="4" key="3">
    <citation type="submission" date="2025-09" db="UniProtKB">
        <authorList>
            <consortium name="Ensembl"/>
        </authorList>
    </citation>
    <scope>IDENTIFICATION</scope>
</reference>
<reference evidence="4" key="2">
    <citation type="submission" date="2025-08" db="UniProtKB">
        <authorList>
            <consortium name="Ensembl"/>
        </authorList>
    </citation>
    <scope>IDENTIFICATION</scope>
</reference>
<dbReference type="PANTHER" id="PTHR11339">
    <property type="entry name" value="EXTRACELLULAR MATRIX GLYCOPROTEIN RELATED"/>
    <property type="match status" value="1"/>
</dbReference>
<keyword evidence="2" id="KW-0325">Glycoprotein</keyword>
<dbReference type="Proteomes" id="UP000005226">
    <property type="component" value="Unplaced"/>
</dbReference>
<sequence>MRIVSSTFQQDSEFLLQDEKFTVVKGSNTVLPFQIRRMGLYMVVTVKLGVVVMWDQKTSVFVKLSPKYQGKVCGLCGNNDGNSKNDFTTRSHETVTDVLTFGNSWKVSSSCPDAELVTNPCSKNRYRAAWSMKQCSVITSATFQTCHLKVDPGPYFDSCVRDSCACDSGGDCECLCTAVASYAKACNEAGACIKWRTPKLCPIFCDYYNNDGNCEWHYKPCGVDCMKTCRNPSGNCSTLISPVEGTVE</sequence>
<dbReference type="Pfam" id="PF08742">
    <property type="entry name" value="C8"/>
    <property type="match status" value="1"/>
</dbReference>
<dbReference type="PROSITE" id="PS51233">
    <property type="entry name" value="VWFD"/>
    <property type="match status" value="1"/>
</dbReference>
<dbReference type="GeneTree" id="ENSGT00940000156076"/>
<proteinExistence type="predicted"/>
<dbReference type="InterPro" id="IPR050780">
    <property type="entry name" value="Mucin_vWF_Thrombospondin_sf"/>
</dbReference>
<dbReference type="InParanoid" id="A0A3B5K3V8"/>
<organism evidence="4 5">
    <name type="scientific">Takifugu rubripes</name>
    <name type="common">Japanese pufferfish</name>
    <name type="synonym">Fugu rubripes</name>
    <dbReference type="NCBI Taxonomy" id="31033"/>
    <lineage>
        <taxon>Eukaryota</taxon>
        <taxon>Metazoa</taxon>
        <taxon>Chordata</taxon>
        <taxon>Craniata</taxon>
        <taxon>Vertebrata</taxon>
        <taxon>Euteleostomi</taxon>
        <taxon>Actinopterygii</taxon>
        <taxon>Neopterygii</taxon>
        <taxon>Teleostei</taxon>
        <taxon>Neoteleostei</taxon>
        <taxon>Acanthomorphata</taxon>
        <taxon>Eupercaria</taxon>
        <taxon>Tetraodontiformes</taxon>
        <taxon>Tetradontoidea</taxon>
        <taxon>Tetraodontidae</taxon>
        <taxon>Takifugu</taxon>
    </lineage>
</organism>
<dbReference type="Pfam" id="PF25962">
    <property type="entry name" value="TIL_OTOGL_Mucin"/>
    <property type="match status" value="1"/>
</dbReference>
<dbReference type="OMA" id="CKNTERY"/>
<evidence type="ECO:0000259" key="3">
    <source>
        <dbReference type="PROSITE" id="PS51233"/>
    </source>
</evidence>
<evidence type="ECO:0000256" key="1">
    <source>
        <dbReference type="ARBA" id="ARBA00023157"/>
    </source>
</evidence>
<evidence type="ECO:0000256" key="2">
    <source>
        <dbReference type="ARBA" id="ARBA00023180"/>
    </source>
</evidence>
<dbReference type="Pfam" id="PF00094">
    <property type="entry name" value="VWD"/>
    <property type="match status" value="1"/>
</dbReference>
<dbReference type="InterPro" id="IPR058753">
    <property type="entry name" value="TIL_OTOGL_Mucin"/>
</dbReference>
<name>A0A3B5K3V8_TAKRU</name>
<protein>
    <recommendedName>
        <fullName evidence="3">VWFD domain-containing protein</fullName>
    </recommendedName>
</protein>
<dbReference type="InterPro" id="IPR014853">
    <property type="entry name" value="VWF/SSPO/ZAN-like_Cys-rich_dom"/>
</dbReference>
<dbReference type="Ensembl" id="ENSTRUT00000054066.2">
    <property type="protein sequence ID" value="ENSTRUP00000050101.1"/>
    <property type="gene ID" value="ENSTRUG00000025068.2"/>
</dbReference>
<dbReference type="PANTHER" id="PTHR11339:SF408">
    <property type="entry name" value="MUCIN-5B"/>
    <property type="match status" value="1"/>
</dbReference>
<dbReference type="GO" id="GO:0005615">
    <property type="term" value="C:extracellular space"/>
    <property type="evidence" value="ECO:0007669"/>
    <property type="project" value="TreeGrafter"/>
</dbReference>
<dbReference type="SMART" id="SM00832">
    <property type="entry name" value="C8"/>
    <property type="match status" value="1"/>
</dbReference>
<keyword evidence="1" id="KW-1015">Disulfide bond</keyword>
<dbReference type="AlphaFoldDB" id="A0A3B5K3V8"/>
<dbReference type="InterPro" id="IPR001846">
    <property type="entry name" value="VWF_type-D"/>
</dbReference>